<gene>
    <name evidence="1" type="ORF">L9F63_025958</name>
</gene>
<reference evidence="1" key="2">
    <citation type="submission" date="2023-05" db="EMBL/GenBank/DDBJ databases">
        <authorList>
            <person name="Fouks B."/>
        </authorList>
    </citation>
    <scope>NUCLEOTIDE SEQUENCE</scope>
    <source>
        <strain evidence="1">Stay&amp;Tobe</strain>
        <tissue evidence="1">Testes</tissue>
    </source>
</reference>
<keyword evidence="2" id="KW-1185">Reference proteome</keyword>
<dbReference type="AlphaFoldDB" id="A0AAD7Z5Z9"/>
<protein>
    <submittedName>
        <fullName evidence="1">Uncharacterized protein</fullName>
    </submittedName>
</protein>
<accession>A0AAD7Z5Z9</accession>
<sequence length="77" mass="7939">MQGNPCSVSVLGLLQNVCSNPGAVLSPSVDHNVAPSLMETVVKQLVQLANNTSAGSPLKNGVRACTCIVHLVLLQVC</sequence>
<comment type="caution">
    <text evidence="1">The sequence shown here is derived from an EMBL/GenBank/DDBJ whole genome shotgun (WGS) entry which is preliminary data.</text>
</comment>
<dbReference type="EMBL" id="JASPKZ010010360">
    <property type="protein sequence ID" value="KAJ9574396.1"/>
    <property type="molecule type" value="Genomic_DNA"/>
</dbReference>
<evidence type="ECO:0000313" key="2">
    <source>
        <dbReference type="Proteomes" id="UP001233999"/>
    </source>
</evidence>
<name>A0AAD7Z5Z9_DIPPU</name>
<dbReference type="Proteomes" id="UP001233999">
    <property type="component" value="Unassembled WGS sequence"/>
</dbReference>
<proteinExistence type="predicted"/>
<organism evidence="1 2">
    <name type="scientific">Diploptera punctata</name>
    <name type="common">Pacific beetle cockroach</name>
    <dbReference type="NCBI Taxonomy" id="6984"/>
    <lineage>
        <taxon>Eukaryota</taxon>
        <taxon>Metazoa</taxon>
        <taxon>Ecdysozoa</taxon>
        <taxon>Arthropoda</taxon>
        <taxon>Hexapoda</taxon>
        <taxon>Insecta</taxon>
        <taxon>Pterygota</taxon>
        <taxon>Neoptera</taxon>
        <taxon>Polyneoptera</taxon>
        <taxon>Dictyoptera</taxon>
        <taxon>Blattodea</taxon>
        <taxon>Blaberoidea</taxon>
        <taxon>Blaberidae</taxon>
        <taxon>Diplopterinae</taxon>
        <taxon>Diploptera</taxon>
    </lineage>
</organism>
<evidence type="ECO:0000313" key="1">
    <source>
        <dbReference type="EMBL" id="KAJ9574396.1"/>
    </source>
</evidence>
<reference evidence="1" key="1">
    <citation type="journal article" date="2023" name="IScience">
        <title>Live-bearing cockroach genome reveals convergent evolutionary mechanisms linked to viviparity in insects and beyond.</title>
        <authorList>
            <person name="Fouks B."/>
            <person name="Harrison M.C."/>
            <person name="Mikhailova A.A."/>
            <person name="Marchal E."/>
            <person name="English S."/>
            <person name="Carruthers M."/>
            <person name="Jennings E.C."/>
            <person name="Chiamaka E.L."/>
            <person name="Frigard R.A."/>
            <person name="Pippel M."/>
            <person name="Attardo G.M."/>
            <person name="Benoit J.B."/>
            <person name="Bornberg-Bauer E."/>
            <person name="Tobe S.S."/>
        </authorList>
    </citation>
    <scope>NUCLEOTIDE SEQUENCE</scope>
    <source>
        <strain evidence="1">Stay&amp;Tobe</strain>
    </source>
</reference>